<keyword evidence="3" id="KW-1185">Reference proteome</keyword>
<evidence type="ECO:0000313" key="3">
    <source>
        <dbReference type="Proteomes" id="UP001190700"/>
    </source>
</evidence>
<dbReference type="Proteomes" id="UP001190700">
    <property type="component" value="Unassembled WGS sequence"/>
</dbReference>
<dbReference type="AlphaFoldDB" id="A0AAE0GZ31"/>
<feature type="region of interest" description="Disordered" evidence="1">
    <location>
        <begin position="29"/>
        <end position="53"/>
    </location>
</feature>
<dbReference type="EMBL" id="LGRX02001047">
    <property type="protein sequence ID" value="KAK3287002.1"/>
    <property type="molecule type" value="Genomic_DNA"/>
</dbReference>
<name>A0AAE0GZ31_9CHLO</name>
<gene>
    <name evidence="2" type="ORF">CYMTET_5474</name>
</gene>
<feature type="compositionally biased region" description="Pro residues" evidence="1">
    <location>
        <begin position="37"/>
        <end position="47"/>
    </location>
</feature>
<reference evidence="2 3" key="1">
    <citation type="journal article" date="2015" name="Genome Biol. Evol.">
        <title>Comparative Genomics of a Bacterivorous Green Alga Reveals Evolutionary Causalities and Consequences of Phago-Mixotrophic Mode of Nutrition.</title>
        <authorList>
            <person name="Burns J.A."/>
            <person name="Paasch A."/>
            <person name="Narechania A."/>
            <person name="Kim E."/>
        </authorList>
    </citation>
    <scope>NUCLEOTIDE SEQUENCE [LARGE SCALE GENOMIC DNA]</scope>
    <source>
        <strain evidence="2 3">PLY_AMNH</strain>
    </source>
</reference>
<organism evidence="2 3">
    <name type="scientific">Cymbomonas tetramitiformis</name>
    <dbReference type="NCBI Taxonomy" id="36881"/>
    <lineage>
        <taxon>Eukaryota</taxon>
        <taxon>Viridiplantae</taxon>
        <taxon>Chlorophyta</taxon>
        <taxon>Pyramimonadophyceae</taxon>
        <taxon>Pyramimonadales</taxon>
        <taxon>Pyramimonadaceae</taxon>
        <taxon>Cymbomonas</taxon>
    </lineage>
</organism>
<sequence length="194" mass="21719">MASRPMQTRAKRILLKESDLEAVIRLQDSVWDSSTPHTPPVAPPPDPASDDDDPVLAARQHNHDQVKLVKDVRKENRHRAWGKALRILSVLGDKNRRFEAVPKDIDKLGKLVVTLKTEFQSAGLDVSSFDFENPTREIEVVSELVDDTLAELIESGSQAELFFESTDSSTERDGRRALLDLIIGCMPPGMRQSH</sequence>
<accession>A0AAE0GZ31</accession>
<evidence type="ECO:0000313" key="2">
    <source>
        <dbReference type="EMBL" id="KAK3287002.1"/>
    </source>
</evidence>
<protein>
    <submittedName>
        <fullName evidence="2">Uncharacterized protein</fullName>
    </submittedName>
</protein>
<comment type="caution">
    <text evidence="2">The sequence shown here is derived from an EMBL/GenBank/DDBJ whole genome shotgun (WGS) entry which is preliminary data.</text>
</comment>
<proteinExistence type="predicted"/>
<evidence type="ECO:0000256" key="1">
    <source>
        <dbReference type="SAM" id="MobiDB-lite"/>
    </source>
</evidence>